<dbReference type="NCBIfam" id="NF038110">
    <property type="entry name" value="Lys_methyl_FliB"/>
    <property type="match status" value="1"/>
</dbReference>
<accession>A0A844GN96</accession>
<organism evidence="1 2">
    <name type="scientific">Blautia luti DSM 14534 = JCM 17040</name>
    <dbReference type="NCBI Taxonomy" id="649762"/>
    <lineage>
        <taxon>Bacteria</taxon>
        <taxon>Bacillati</taxon>
        <taxon>Bacillota</taxon>
        <taxon>Clostridia</taxon>
        <taxon>Lachnospirales</taxon>
        <taxon>Lachnospiraceae</taxon>
        <taxon>Blautia</taxon>
    </lineage>
</organism>
<dbReference type="EMBL" id="WMBC01000005">
    <property type="protein sequence ID" value="MTD61265.1"/>
    <property type="molecule type" value="Genomic_DNA"/>
</dbReference>
<evidence type="ECO:0008006" key="3">
    <source>
        <dbReference type="Google" id="ProtNLM"/>
    </source>
</evidence>
<dbReference type="Proteomes" id="UP000437824">
    <property type="component" value="Unassembled WGS sequence"/>
</dbReference>
<name>A0A844GN96_9FIRM</name>
<sequence length="395" mass="47158">MQFTFPNYYKKFSCIAGTCPDTCCAGWQIVIDDKTLKKYQHFKGPFRNRLHNDIDWKEHIFRQYDRRCAFLNEENLCDIYTEAGPKMFCKTCRNYPRHIEEFEGLREISLSLSCPEAARILLSQKEKVQFVTRVKDTREEVYDDFDYLLFTALMDTRDALIEVIQDRTVPIQKRLWKVLAIAHDFQLCVDKNELFQWEDIRKRHEISGYGDAFCSKIASRINLNNRSGTANTAIHELFKEMWKTVVPEMEVLRPGWQEYLRDCLTPLYKEDTDPLYDSGNLYSHHKSEFDHCYPDWQIQEEQLLVYWIYTYFCGAVYDDEIFAKIKMTVVCTLFIHELSIGTYLKNNRQFSLNDQIQICYQFSRELEHSDLNLNKFEELMSEDKTFSFENLLRIC</sequence>
<dbReference type="AlphaFoldDB" id="A0A844GN96"/>
<comment type="caution">
    <text evidence="1">The sequence shown here is derived from an EMBL/GenBank/DDBJ whole genome shotgun (WGS) entry which is preliminary data.</text>
</comment>
<proteinExistence type="predicted"/>
<gene>
    <name evidence="1" type="ORF">GKZ57_08280</name>
</gene>
<dbReference type="RefSeq" id="WP_118508442.1">
    <property type="nucleotide sequence ID" value="NZ_WMBC01000005.1"/>
</dbReference>
<reference evidence="1 2" key="1">
    <citation type="submission" date="2019-11" db="EMBL/GenBank/DDBJ databases">
        <title>Draft genome sequence of Blautia luti DSM 14534T, isolated from human stool.</title>
        <authorList>
            <person name="Ortiz R."/>
            <person name="Melis-Arcos F."/>
            <person name="Covarrubias P."/>
            <person name="Cardenas J.P."/>
            <person name="Perez-Donoso J."/>
            <person name="Almonacid D."/>
        </authorList>
    </citation>
    <scope>NUCLEOTIDE SEQUENCE [LARGE SCALE GENOMIC DNA]</scope>
    <source>
        <strain evidence="1 2">DSM 14534</strain>
    </source>
</reference>
<protein>
    <recommendedName>
        <fullName evidence="3">Flagellar protein FliB</fullName>
    </recommendedName>
</protein>
<evidence type="ECO:0000313" key="2">
    <source>
        <dbReference type="Proteomes" id="UP000437824"/>
    </source>
</evidence>
<evidence type="ECO:0000313" key="1">
    <source>
        <dbReference type="EMBL" id="MTD61265.1"/>
    </source>
</evidence>